<dbReference type="GO" id="GO:0038023">
    <property type="term" value="F:signaling receptor activity"/>
    <property type="evidence" value="ECO:0007669"/>
    <property type="project" value="InterPro"/>
</dbReference>
<dbReference type="Proteomes" id="UP000827986">
    <property type="component" value="Unassembled WGS sequence"/>
</dbReference>
<evidence type="ECO:0000256" key="11">
    <source>
        <dbReference type="ARBA" id="ARBA00023180"/>
    </source>
</evidence>
<keyword evidence="5" id="KW-0677">Repeat</keyword>
<evidence type="ECO:0000256" key="2">
    <source>
        <dbReference type="ARBA" id="ARBA00015766"/>
    </source>
</evidence>
<feature type="disulfide bond" evidence="15">
    <location>
        <begin position="125"/>
        <end position="143"/>
    </location>
</feature>
<evidence type="ECO:0000259" key="19">
    <source>
        <dbReference type="PROSITE" id="PS50050"/>
    </source>
</evidence>
<evidence type="ECO:0000256" key="15">
    <source>
        <dbReference type="PROSITE-ProRule" id="PRU00206"/>
    </source>
</evidence>
<feature type="repeat" description="TNFR-Cys" evidence="15">
    <location>
        <begin position="104"/>
        <end position="143"/>
    </location>
</feature>
<dbReference type="SMART" id="SM00208">
    <property type="entry name" value="TNFR"/>
    <property type="match status" value="4"/>
</dbReference>
<evidence type="ECO:0000256" key="5">
    <source>
        <dbReference type="ARBA" id="ARBA00022737"/>
    </source>
</evidence>
<dbReference type="AlphaFoldDB" id="A0A9D4AZC5"/>
<keyword evidence="11" id="KW-0325">Glycoprotein</keyword>
<feature type="domain" description="TNFR-Cys" evidence="19">
    <location>
        <begin position="25"/>
        <end position="59"/>
    </location>
</feature>
<dbReference type="GO" id="GO:0051240">
    <property type="term" value="P:positive regulation of multicellular organismal process"/>
    <property type="evidence" value="ECO:0007669"/>
    <property type="project" value="UniProtKB-ARBA"/>
</dbReference>
<dbReference type="PRINTS" id="PR01922">
    <property type="entry name" value="TNFACTORR5"/>
</dbReference>
<proteinExistence type="predicted"/>
<evidence type="ECO:0000256" key="8">
    <source>
        <dbReference type="ARBA" id="ARBA00023136"/>
    </source>
</evidence>
<evidence type="ECO:0000256" key="6">
    <source>
        <dbReference type="ARBA" id="ARBA00022859"/>
    </source>
</evidence>
<evidence type="ECO:0000256" key="1">
    <source>
        <dbReference type="ARBA" id="ARBA00004479"/>
    </source>
</evidence>
<feature type="transmembrane region" description="Helical" evidence="17">
    <location>
        <begin position="195"/>
        <end position="216"/>
    </location>
</feature>
<evidence type="ECO:0000256" key="10">
    <source>
        <dbReference type="ARBA" id="ARBA00023170"/>
    </source>
</evidence>
<name>A0A9D4AZC5_9SAUR</name>
<dbReference type="GO" id="GO:0045935">
    <property type="term" value="P:positive regulation of nucleobase-containing compound metabolic process"/>
    <property type="evidence" value="ECO:0007669"/>
    <property type="project" value="UniProtKB-ARBA"/>
</dbReference>
<keyword evidence="9 15" id="KW-1015">Disulfide bond</keyword>
<feature type="domain" description="TNFR-Cys" evidence="19">
    <location>
        <begin position="104"/>
        <end position="143"/>
    </location>
</feature>
<feature type="region of interest" description="Disordered" evidence="16">
    <location>
        <begin position="225"/>
        <end position="319"/>
    </location>
</feature>
<dbReference type="EMBL" id="JAHDVG010000467">
    <property type="protein sequence ID" value="KAH1182187.1"/>
    <property type="molecule type" value="Genomic_DNA"/>
</dbReference>
<feature type="signal peptide" evidence="18">
    <location>
        <begin position="1"/>
        <end position="21"/>
    </location>
</feature>
<dbReference type="InterPro" id="IPR052135">
    <property type="entry name" value="TNFRSF5"/>
</dbReference>
<keyword evidence="6" id="KW-0391">Immunity</keyword>
<comment type="function">
    <text evidence="14">Receptor for TNFSF5/CD40LG. Transduces TRAF6- and MAP3K8-mediated signals that activate ERK in macrophages and B cells, leading to induction of immunoglobulin secretion.</text>
</comment>
<dbReference type="PROSITE" id="PS50050">
    <property type="entry name" value="TNFR_NGFR_2"/>
    <property type="match status" value="2"/>
</dbReference>
<feature type="compositionally biased region" description="Basic and acidic residues" evidence="16">
    <location>
        <begin position="271"/>
        <end position="284"/>
    </location>
</feature>
<feature type="repeat" description="TNFR-Cys" evidence="15">
    <location>
        <begin position="25"/>
        <end position="59"/>
    </location>
</feature>
<organism evidence="20 21">
    <name type="scientific">Mauremys mutica</name>
    <name type="common">yellowpond turtle</name>
    <dbReference type="NCBI Taxonomy" id="74926"/>
    <lineage>
        <taxon>Eukaryota</taxon>
        <taxon>Metazoa</taxon>
        <taxon>Chordata</taxon>
        <taxon>Craniata</taxon>
        <taxon>Vertebrata</taxon>
        <taxon>Euteleostomi</taxon>
        <taxon>Archelosauria</taxon>
        <taxon>Testudinata</taxon>
        <taxon>Testudines</taxon>
        <taxon>Cryptodira</taxon>
        <taxon>Durocryptodira</taxon>
        <taxon>Testudinoidea</taxon>
        <taxon>Geoemydidae</taxon>
        <taxon>Geoemydinae</taxon>
        <taxon>Mauremys</taxon>
    </lineage>
</organism>
<dbReference type="PANTHER" id="PTHR46875">
    <property type="entry name" value="TUMOR NECROSIS FACTOR RECEPTOR SUPERFAMILY MEMBER 5"/>
    <property type="match status" value="1"/>
</dbReference>
<keyword evidence="8 17" id="KW-0472">Membrane</keyword>
<evidence type="ECO:0000256" key="3">
    <source>
        <dbReference type="ARBA" id="ARBA00022692"/>
    </source>
</evidence>
<dbReference type="GO" id="GO:0009897">
    <property type="term" value="C:external side of plasma membrane"/>
    <property type="evidence" value="ECO:0007669"/>
    <property type="project" value="InterPro"/>
</dbReference>
<dbReference type="FunFam" id="2.10.50.10:FF:000041">
    <property type="entry name" value="Tumor necrosis factor receptor superfamily member 5"/>
    <property type="match status" value="1"/>
</dbReference>
<dbReference type="GO" id="GO:0051094">
    <property type="term" value="P:positive regulation of developmental process"/>
    <property type="evidence" value="ECO:0007669"/>
    <property type="project" value="UniProtKB-ARBA"/>
</dbReference>
<dbReference type="Gene3D" id="2.10.50.10">
    <property type="entry name" value="Tumor Necrosis Factor Receptor, subunit A, domain 2"/>
    <property type="match status" value="2"/>
</dbReference>
<keyword evidence="10" id="KW-0675">Receptor</keyword>
<feature type="disulfide bond" evidence="15">
    <location>
        <begin position="38"/>
        <end position="51"/>
    </location>
</feature>
<feature type="chain" id="PRO_5039153642" description="Tumor necrosis factor receptor superfamily member 5" evidence="18">
    <location>
        <begin position="22"/>
        <end position="319"/>
    </location>
</feature>
<comment type="caution">
    <text evidence="20">The sequence shown here is derived from an EMBL/GenBank/DDBJ whole genome shotgun (WGS) entry which is preliminary data.</text>
</comment>
<reference evidence="20" key="1">
    <citation type="submission" date="2021-09" db="EMBL/GenBank/DDBJ databases">
        <title>The genome of Mauremys mutica provides insights into the evolution of semi-aquatic lifestyle.</title>
        <authorList>
            <person name="Gong S."/>
            <person name="Gao Y."/>
        </authorList>
    </citation>
    <scope>NUCLEOTIDE SEQUENCE</scope>
    <source>
        <strain evidence="20">MM-2020</strain>
        <tissue evidence="20">Muscle</tissue>
    </source>
</reference>
<dbReference type="InterPro" id="IPR020435">
    <property type="entry name" value="TNFR_5"/>
</dbReference>
<accession>A0A9D4AZC5</accession>
<dbReference type="GO" id="GO:0006952">
    <property type="term" value="P:defense response"/>
    <property type="evidence" value="ECO:0007669"/>
    <property type="project" value="UniProtKB-ARBA"/>
</dbReference>
<evidence type="ECO:0000256" key="9">
    <source>
        <dbReference type="ARBA" id="ARBA00023157"/>
    </source>
</evidence>
<evidence type="ECO:0000313" key="21">
    <source>
        <dbReference type="Proteomes" id="UP000827986"/>
    </source>
</evidence>
<evidence type="ECO:0000256" key="4">
    <source>
        <dbReference type="ARBA" id="ARBA00022729"/>
    </source>
</evidence>
<dbReference type="InterPro" id="IPR001368">
    <property type="entry name" value="TNFR/NGFR_Cys_rich_reg"/>
</dbReference>
<dbReference type="SUPFAM" id="SSF57586">
    <property type="entry name" value="TNF receptor-like"/>
    <property type="match status" value="2"/>
</dbReference>
<sequence length="319" mass="33887">MLPGCLLCLLGGCLLRHWASGSDLNCTPELYQHDGRCCNRCEPGLKLLSDCTASQNSECVPCEERHFQSGWTKEKHCTPHKSCDHNAGLETRSRGDAKHNAECQCQQGMYCSSPDCQTCLNITACRPGEGVARKADNLSDTTCEPCKHGSFSNISSTSEPCRPWTSCETLGLVLKVPGTNRLDVACEPGRSRSPVLISVMAIIAASLVGLILFCLYQKGLQKHPEKQVCHPGPKQGVPPPSPQAQAAPGCLLPGQVAPGPGVTSAARWGGRGRDGPEGRTEQVESRMPWGGSQPGPCPHGGKRGVAPSPAPRGHRPVVG</sequence>
<keyword evidence="4 18" id="KW-0732">Signal</keyword>
<dbReference type="GO" id="GO:0023035">
    <property type="term" value="P:CD40 signaling pathway"/>
    <property type="evidence" value="ECO:0007669"/>
    <property type="project" value="UniProtKB-ARBA"/>
</dbReference>
<evidence type="ECO:0000256" key="14">
    <source>
        <dbReference type="ARBA" id="ARBA00045871"/>
    </source>
</evidence>
<gene>
    <name evidence="20" type="ORF">KIL84_009941</name>
</gene>
<protein>
    <recommendedName>
        <fullName evidence="2">Tumor necrosis factor receptor superfamily member 5</fullName>
    </recommendedName>
    <alternativeName>
        <fullName evidence="12">B-cell surface antigen CD40</fullName>
    </alternativeName>
    <alternativeName>
        <fullName evidence="13">CD40L receptor</fullName>
    </alternativeName>
</protein>
<evidence type="ECO:0000256" key="7">
    <source>
        <dbReference type="ARBA" id="ARBA00022989"/>
    </source>
</evidence>
<dbReference type="PANTHER" id="PTHR46875:SF1">
    <property type="entry name" value="TUMOR NECROSIS FACTOR RECEPTOR SUPERFAMILY MEMBER 5"/>
    <property type="match status" value="1"/>
</dbReference>
<dbReference type="GO" id="GO:0010468">
    <property type="term" value="P:regulation of gene expression"/>
    <property type="evidence" value="ECO:0007669"/>
    <property type="project" value="UniProtKB-ARBA"/>
</dbReference>
<dbReference type="GO" id="GO:0002768">
    <property type="term" value="P:immune response-regulating cell surface receptor signaling pathway"/>
    <property type="evidence" value="ECO:0007669"/>
    <property type="project" value="TreeGrafter"/>
</dbReference>
<evidence type="ECO:0000313" key="20">
    <source>
        <dbReference type="EMBL" id="KAH1182187.1"/>
    </source>
</evidence>
<keyword evidence="3 17" id="KW-0812">Transmembrane</keyword>
<dbReference type="GO" id="GO:0042113">
    <property type="term" value="P:B cell activation"/>
    <property type="evidence" value="ECO:0007669"/>
    <property type="project" value="InterPro"/>
</dbReference>
<keyword evidence="7 17" id="KW-1133">Transmembrane helix</keyword>
<dbReference type="PROSITE" id="PS00652">
    <property type="entry name" value="TNFR_NGFR_1"/>
    <property type="match status" value="1"/>
</dbReference>
<keyword evidence="21" id="KW-1185">Reference proteome</keyword>
<dbReference type="GO" id="GO:0035631">
    <property type="term" value="C:CD40 receptor complex"/>
    <property type="evidence" value="ECO:0007669"/>
    <property type="project" value="TreeGrafter"/>
</dbReference>
<evidence type="ECO:0000256" key="18">
    <source>
        <dbReference type="SAM" id="SignalP"/>
    </source>
</evidence>
<dbReference type="GO" id="GO:0006874">
    <property type="term" value="P:intracellular calcium ion homeostasis"/>
    <property type="evidence" value="ECO:0007669"/>
    <property type="project" value="UniProtKB-ARBA"/>
</dbReference>
<comment type="subcellular location">
    <subcellularLocation>
        <location evidence="1">Membrane</location>
        <topology evidence="1">Single-pass type I membrane protein</topology>
    </subcellularLocation>
</comment>
<dbReference type="GO" id="GO:0010557">
    <property type="term" value="P:positive regulation of macromolecule biosynthetic process"/>
    <property type="evidence" value="ECO:0007669"/>
    <property type="project" value="UniProtKB-ARBA"/>
</dbReference>
<evidence type="ECO:0000256" key="13">
    <source>
        <dbReference type="ARBA" id="ARBA00032719"/>
    </source>
</evidence>
<evidence type="ECO:0000256" key="16">
    <source>
        <dbReference type="SAM" id="MobiDB-lite"/>
    </source>
</evidence>
<comment type="caution">
    <text evidence="15">Lacks conserved residue(s) required for the propagation of feature annotation.</text>
</comment>
<feature type="disulfide bond" evidence="15">
    <location>
        <begin position="41"/>
        <end position="59"/>
    </location>
</feature>
<evidence type="ECO:0000256" key="12">
    <source>
        <dbReference type="ARBA" id="ARBA00031089"/>
    </source>
</evidence>
<evidence type="ECO:0000256" key="17">
    <source>
        <dbReference type="SAM" id="Phobius"/>
    </source>
</evidence>